<dbReference type="Proteomes" id="UP000515873">
    <property type="component" value="Chromosome"/>
</dbReference>
<dbReference type="AlphaFoldDB" id="A0A7G8Q2V3"/>
<sequence length="214" mass="22165">MNMLSSKGHRARTARGVTLLSLLASTMSFASVVYIGPETARESLGLEHATVLAMPDPRASGSEASLAHPALPGSRMVSAANLLGMGGAAVGLRASALVEAPRMAVLGTVMGEEAVDTAGALHRAIEPRLHRCPQAALVRDLVETGKVLQPAARFLALGADADVTIEALLRDSGVERLVASAAHACTVEDPAEGRTVEGPGTTLPRLVQLQPRRD</sequence>
<gene>
    <name evidence="2" type="ORF">H8F01_18940</name>
</gene>
<reference evidence="2 3" key="1">
    <citation type="submission" date="2020-08" db="EMBL/GenBank/DDBJ databases">
        <title>Dyella sp. G9 isolated from forest soil.</title>
        <authorList>
            <person name="Fu J."/>
            <person name="Qiu L."/>
        </authorList>
    </citation>
    <scope>NUCLEOTIDE SEQUENCE [LARGE SCALE GENOMIC DNA]</scope>
    <source>
        <strain evidence="2 3">G9</strain>
    </source>
</reference>
<evidence type="ECO:0000313" key="3">
    <source>
        <dbReference type="Proteomes" id="UP000515873"/>
    </source>
</evidence>
<protein>
    <submittedName>
        <fullName evidence="2">Uncharacterized protein</fullName>
    </submittedName>
</protein>
<keyword evidence="1" id="KW-0732">Signal</keyword>
<evidence type="ECO:0000256" key="1">
    <source>
        <dbReference type="SAM" id="SignalP"/>
    </source>
</evidence>
<dbReference type="KEGG" id="dtl:H8F01_18940"/>
<dbReference type="RefSeq" id="WP_187056574.1">
    <property type="nucleotide sequence ID" value="NZ_CP060412.1"/>
</dbReference>
<feature type="signal peptide" evidence="1">
    <location>
        <begin position="1"/>
        <end position="30"/>
    </location>
</feature>
<evidence type="ECO:0000313" key="2">
    <source>
        <dbReference type="EMBL" id="QNK01111.1"/>
    </source>
</evidence>
<keyword evidence="3" id="KW-1185">Reference proteome</keyword>
<dbReference type="EMBL" id="CP060412">
    <property type="protein sequence ID" value="QNK01111.1"/>
    <property type="molecule type" value="Genomic_DNA"/>
</dbReference>
<feature type="chain" id="PRO_5028800170" evidence="1">
    <location>
        <begin position="31"/>
        <end position="214"/>
    </location>
</feature>
<accession>A0A7G8Q2V3</accession>
<name>A0A7G8Q2V3_9GAMM</name>
<proteinExistence type="predicted"/>
<organism evidence="2 3">
    <name type="scientific">Dyella telluris</name>
    <dbReference type="NCBI Taxonomy" id="2763498"/>
    <lineage>
        <taxon>Bacteria</taxon>
        <taxon>Pseudomonadati</taxon>
        <taxon>Pseudomonadota</taxon>
        <taxon>Gammaproteobacteria</taxon>
        <taxon>Lysobacterales</taxon>
        <taxon>Rhodanobacteraceae</taxon>
        <taxon>Dyella</taxon>
    </lineage>
</organism>